<name>A0A7J2S136_9EURY</name>
<reference evidence="5" key="1">
    <citation type="journal article" date="2020" name="mSystems">
        <title>Genome- and Community-Level Interaction Insights into Carbon Utilization and Element Cycling Functions of Hydrothermarchaeota in Hydrothermal Sediment.</title>
        <authorList>
            <person name="Zhou Z."/>
            <person name="Liu Y."/>
            <person name="Xu W."/>
            <person name="Pan J."/>
            <person name="Luo Z.H."/>
            <person name="Li M."/>
        </authorList>
    </citation>
    <scope>NUCLEOTIDE SEQUENCE [LARGE SCALE GENOMIC DNA]</scope>
    <source>
        <strain evidence="5">HyVt-386</strain>
    </source>
</reference>
<dbReference type="NCBIfam" id="TIGR02645">
    <property type="entry name" value="ARCH_P_rylase"/>
    <property type="match status" value="1"/>
</dbReference>
<sequence>MDHTRFKIKQLDVDTGSRYLAVVSPVAASELGVMSNERVRVRGSRKTITALVLVSKKIVKEGEVGLPVNVIAELEEEVGGEVEIYPAERPLSIEYIRKKMDGMELEASEIEQIIKDIVNRNLSDVELAAYVSSVYTRGMTIREIRNLTLAMVETGDVIEFDQEPVFDFHSIGGVPGNKVTLIIVPIVAAAGFFIPKTSSRAISSACGTADIFEVLCNVTFSIPEIKQIAERVGGLIAWGGGVNIAPADDLIIKAEYPLSIDPYPQLIASILAKKRACGVQRLVVDIPVGPNTKVESMELAKKYSRDIMLVGEELGMRVECAITYGAQPVGRAIGPLLEAKEALAALEGKKVANSVVEKSVSLAGMILEMGGVRAGTGRDKAMEILRSGRALEKMREIIEAQGGDPDVTSDTLEGGKYSEEIASDSNGYVVSINNKSLVKVARAAGAPVRKGAGILLEKKMGMKVDRGEIIYTIFSDSKTRLEEAVKLSNRLKPVAVEGMVLERVVPSGRIL</sequence>
<dbReference type="InterPro" id="IPR035902">
    <property type="entry name" value="Nuc_phospho_transferase"/>
</dbReference>
<accession>A0A7J2S136</accession>
<dbReference type="InterPro" id="IPR036566">
    <property type="entry name" value="PYNP-like_C_sf"/>
</dbReference>
<dbReference type="Gene3D" id="3.40.1030.10">
    <property type="entry name" value="Nucleoside phosphorylase/phosphoribosyltransferase catalytic domain"/>
    <property type="match status" value="1"/>
</dbReference>
<comment type="caution">
    <text evidence="5">The sequence shown here is derived from an EMBL/GenBank/DDBJ whole genome shotgun (WGS) entry which is preliminary data.</text>
</comment>
<comment type="catalytic activity">
    <reaction evidence="3">
        <text>UMP + phosphate = alpha-D-ribose 1,5-bisphosphate + uracil</text>
        <dbReference type="Rhea" id="RHEA:36991"/>
        <dbReference type="ChEBI" id="CHEBI:17568"/>
        <dbReference type="ChEBI" id="CHEBI:43474"/>
        <dbReference type="ChEBI" id="CHEBI:57865"/>
        <dbReference type="ChEBI" id="CHEBI:68688"/>
        <dbReference type="EC" id="2.4.2.57"/>
    </reaction>
</comment>
<comment type="caution">
    <text evidence="3">Lacks conserved residue(s) required for the propagation of feature annotation.</text>
</comment>
<dbReference type="InterPro" id="IPR013466">
    <property type="entry name" value="Thymidine/AMP_Pase"/>
</dbReference>
<dbReference type="GO" id="GO:0016208">
    <property type="term" value="F:AMP binding"/>
    <property type="evidence" value="ECO:0007669"/>
    <property type="project" value="UniProtKB-UniRule"/>
</dbReference>
<dbReference type="SMART" id="SM00941">
    <property type="entry name" value="PYNP_C"/>
    <property type="match status" value="1"/>
</dbReference>
<evidence type="ECO:0000256" key="3">
    <source>
        <dbReference type="HAMAP-Rule" id="MF_02132"/>
    </source>
</evidence>
<protein>
    <recommendedName>
        <fullName evidence="3">AMP phosphorylase</fullName>
        <shortName evidence="3">AMPpase</shortName>
        <ecNumber evidence="3">2.4.2.57</ecNumber>
    </recommendedName>
    <alternativeName>
        <fullName evidence="3">Nucleoside monophosphate phosphorylase</fullName>
        <shortName evidence="3">NMP phosphorylase</shortName>
    </alternativeName>
</protein>
<dbReference type="Gene3D" id="1.20.970.50">
    <property type="match status" value="1"/>
</dbReference>
<gene>
    <name evidence="5" type="ORF">ENI32_04520</name>
</gene>
<dbReference type="InterPro" id="IPR000312">
    <property type="entry name" value="Glycosyl_Trfase_fam3"/>
</dbReference>
<dbReference type="Gene3D" id="2.40.40.20">
    <property type="match status" value="1"/>
</dbReference>
<dbReference type="InterPro" id="IPR000053">
    <property type="entry name" value="Thymidine/pyrmidine_PPase"/>
</dbReference>
<organism evidence="5">
    <name type="scientific">Candidatus Syntropharchaeum butanivorans</name>
    <dbReference type="NCBI Taxonomy" id="1839936"/>
    <lineage>
        <taxon>Archaea</taxon>
        <taxon>Methanobacteriati</taxon>
        <taxon>Methanobacteriota</taxon>
        <taxon>Stenosarchaea group</taxon>
        <taxon>Methanomicrobia</taxon>
        <taxon>Methanosarcinales</taxon>
        <taxon>ANME-2 cluster</taxon>
        <taxon>Candidatus Syntropharchaeum</taxon>
    </lineage>
</organism>
<comment type="similarity">
    <text evidence="3">Belongs to the thymidine/pyrimidine-nucleoside phosphorylase family. Type 2 subfamily.</text>
</comment>
<dbReference type="GO" id="GO:0004645">
    <property type="term" value="F:1,4-alpha-oligoglucan phosphorylase activity"/>
    <property type="evidence" value="ECO:0007669"/>
    <property type="project" value="InterPro"/>
</dbReference>
<dbReference type="GO" id="GO:0005829">
    <property type="term" value="C:cytosol"/>
    <property type="evidence" value="ECO:0007669"/>
    <property type="project" value="TreeGrafter"/>
</dbReference>
<evidence type="ECO:0000256" key="1">
    <source>
        <dbReference type="ARBA" id="ARBA00022676"/>
    </source>
</evidence>
<comment type="catalytic activity">
    <reaction evidence="3">
        <text>AMP + phosphate = alpha-D-ribose 1,5-bisphosphate + adenine</text>
        <dbReference type="Rhea" id="RHEA:36975"/>
        <dbReference type="ChEBI" id="CHEBI:16708"/>
        <dbReference type="ChEBI" id="CHEBI:43474"/>
        <dbReference type="ChEBI" id="CHEBI:68688"/>
        <dbReference type="ChEBI" id="CHEBI:456215"/>
        <dbReference type="EC" id="2.4.2.57"/>
    </reaction>
</comment>
<evidence type="ECO:0000313" key="5">
    <source>
        <dbReference type="EMBL" id="HEC57133.1"/>
    </source>
</evidence>
<dbReference type="HAMAP" id="MF_02132">
    <property type="entry name" value="AMP_phosphorylase"/>
    <property type="match status" value="1"/>
</dbReference>
<dbReference type="PANTHER" id="PTHR10515">
    <property type="entry name" value="THYMIDINE PHOSPHORYLASE"/>
    <property type="match status" value="1"/>
</dbReference>
<dbReference type="Pfam" id="PF07831">
    <property type="entry name" value="PYNP_C"/>
    <property type="match status" value="1"/>
</dbReference>
<dbReference type="EC" id="2.4.2.57" evidence="3"/>
<feature type="binding site" evidence="3">
    <location>
        <position position="293"/>
    </location>
    <ligand>
        <name>AMP</name>
        <dbReference type="ChEBI" id="CHEBI:456215"/>
    </ligand>
</feature>
<dbReference type="NCBIfam" id="NF003338">
    <property type="entry name" value="PRK04350.1"/>
    <property type="match status" value="1"/>
</dbReference>
<dbReference type="GO" id="GO:0016763">
    <property type="term" value="F:pentosyltransferase activity"/>
    <property type="evidence" value="ECO:0007669"/>
    <property type="project" value="UniProtKB-UniRule"/>
</dbReference>
<dbReference type="NCBIfam" id="TIGR03327">
    <property type="entry name" value="AMP_phos"/>
    <property type="match status" value="1"/>
</dbReference>
<dbReference type="PANTHER" id="PTHR10515:SF0">
    <property type="entry name" value="THYMIDINE PHOSPHORYLASE"/>
    <property type="match status" value="1"/>
</dbReference>
<dbReference type="InterPro" id="IPR017713">
    <property type="entry name" value="AMP_phosphorylase"/>
</dbReference>
<feature type="binding site" evidence="3">
    <location>
        <position position="173"/>
    </location>
    <ligand>
        <name>AMP</name>
        <dbReference type="ChEBI" id="CHEBI:456215"/>
    </ligand>
</feature>
<feature type="domain" description="Pyrimidine nucleoside phosphorylase C-terminal" evidence="4">
    <location>
        <begin position="428"/>
        <end position="495"/>
    </location>
</feature>
<feature type="binding site" evidence="3">
    <location>
        <position position="208"/>
    </location>
    <ligand>
        <name>AMP</name>
        <dbReference type="ChEBI" id="CHEBI:456215"/>
    </ligand>
</feature>
<evidence type="ECO:0000259" key="4">
    <source>
        <dbReference type="SMART" id="SM00941"/>
    </source>
</evidence>
<dbReference type="Proteomes" id="UP000885936">
    <property type="component" value="Unassembled WGS sequence"/>
</dbReference>
<dbReference type="SUPFAM" id="SSF52418">
    <property type="entry name" value="Nucleoside phosphorylase/phosphoribosyltransferase catalytic domain"/>
    <property type="match status" value="1"/>
</dbReference>
<keyword evidence="1 3" id="KW-0328">Glycosyltransferase</keyword>
<proteinExistence type="inferred from homology"/>
<keyword evidence="2 3" id="KW-0808">Transferase</keyword>
<dbReference type="SUPFAM" id="SSF54680">
    <property type="entry name" value="Pyrimidine nucleoside phosphorylase C-terminal domain"/>
    <property type="match status" value="1"/>
</dbReference>
<dbReference type="InterPro" id="IPR013102">
    <property type="entry name" value="PYNP_C"/>
</dbReference>
<comment type="catalytic activity">
    <reaction evidence="3">
        <text>CMP + phosphate = cytosine + alpha-D-ribose 1,5-bisphosphate</text>
        <dbReference type="Rhea" id="RHEA:36987"/>
        <dbReference type="ChEBI" id="CHEBI:16040"/>
        <dbReference type="ChEBI" id="CHEBI:43474"/>
        <dbReference type="ChEBI" id="CHEBI:60377"/>
        <dbReference type="ChEBI" id="CHEBI:68688"/>
        <dbReference type="EC" id="2.4.2.57"/>
    </reaction>
</comment>
<dbReference type="AlphaFoldDB" id="A0A7J2S136"/>
<comment type="function">
    <text evidence="3">Catalyzes the conversion of AMP and phosphate to adenine and ribose 1,5-bisphosphate (R15P). Exhibits phosphorylase activity toward CMP and UMP in addition to AMP. Functions in an archaeal AMP degradation pathway, together with R15P isomerase and RubisCO.</text>
</comment>
<dbReference type="EMBL" id="DRIE01000076">
    <property type="protein sequence ID" value="HEC57133.1"/>
    <property type="molecule type" value="Genomic_DNA"/>
</dbReference>
<dbReference type="InterPro" id="IPR036320">
    <property type="entry name" value="Glycosyl_Trfase_fam3_N_dom_sf"/>
</dbReference>
<dbReference type="GO" id="GO:0046125">
    <property type="term" value="P:pyrimidine deoxyribonucleoside metabolic process"/>
    <property type="evidence" value="ECO:0007669"/>
    <property type="project" value="InterPro"/>
</dbReference>
<feature type="binding site" evidence="3">
    <location>
        <position position="269"/>
    </location>
    <ligand>
        <name>AMP</name>
        <dbReference type="ChEBI" id="CHEBI:456215"/>
    </ligand>
</feature>
<dbReference type="SUPFAM" id="SSF47648">
    <property type="entry name" value="Nucleoside phosphorylase/phosphoribosyltransferase N-terminal domain"/>
    <property type="match status" value="1"/>
</dbReference>
<dbReference type="GO" id="GO:0006206">
    <property type="term" value="P:pyrimidine nucleobase metabolic process"/>
    <property type="evidence" value="ECO:0007669"/>
    <property type="project" value="InterPro"/>
</dbReference>
<dbReference type="Gene3D" id="3.90.1170.30">
    <property type="entry name" value="Pyrimidine nucleoside phosphorylase-like, C-terminal domain"/>
    <property type="match status" value="1"/>
</dbReference>
<dbReference type="GO" id="GO:0006196">
    <property type="term" value="P:AMP catabolic process"/>
    <property type="evidence" value="ECO:0007669"/>
    <property type="project" value="UniProtKB-UniRule"/>
</dbReference>
<dbReference type="InterPro" id="IPR017459">
    <property type="entry name" value="Glycosyl_Trfase_fam3_N_dom"/>
</dbReference>
<feature type="active site" description="Proton donor" evidence="3">
    <location>
        <position position="261"/>
    </location>
</feature>
<evidence type="ECO:0000256" key="2">
    <source>
        <dbReference type="ARBA" id="ARBA00022679"/>
    </source>
</evidence>
<dbReference type="Pfam" id="PF00591">
    <property type="entry name" value="Glycos_transf_3"/>
    <property type="match status" value="1"/>
</dbReference>
<dbReference type="Pfam" id="PF02885">
    <property type="entry name" value="Glycos_trans_3N"/>
    <property type="match status" value="1"/>
</dbReference>